<evidence type="ECO:0008006" key="4">
    <source>
        <dbReference type="Google" id="ProtNLM"/>
    </source>
</evidence>
<keyword evidence="3" id="KW-1185">Reference proteome</keyword>
<organism evidence="2 3">
    <name type="scientific">Venturia effusa</name>
    <dbReference type="NCBI Taxonomy" id="50376"/>
    <lineage>
        <taxon>Eukaryota</taxon>
        <taxon>Fungi</taxon>
        <taxon>Dikarya</taxon>
        <taxon>Ascomycota</taxon>
        <taxon>Pezizomycotina</taxon>
        <taxon>Dothideomycetes</taxon>
        <taxon>Pleosporomycetidae</taxon>
        <taxon>Venturiales</taxon>
        <taxon>Venturiaceae</taxon>
        <taxon>Venturia</taxon>
    </lineage>
</organism>
<dbReference type="EMBL" id="CP042185">
    <property type="protein sequence ID" value="QDS68502.1"/>
    <property type="molecule type" value="Genomic_DNA"/>
</dbReference>
<sequence length="118" mass="13218">MKLSAVLAATLFCLLGTAAADDEVPFSDVERTFCQETMKGRISCCEHSSDNEVVDSDSCLPIVDFRVTSKNFHRNQQHLRGQLCPKQKYDHGPYCCFPVGEDNKDTKCIERKRLGGSK</sequence>
<accession>A0A517KYP1</accession>
<protein>
    <recommendedName>
        <fullName evidence="4">Hydrophobin</fullName>
    </recommendedName>
</protein>
<feature type="chain" id="PRO_5021755980" description="Hydrophobin" evidence="1">
    <location>
        <begin position="21"/>
        <end position="118"/>
    </location>
</feature>
<dbReference type="Proteomes" id="UP000316270">
    <property type="component" value="Chromosome 1"/>
</dbReference>
<gene>
    <name evidence="2" type="ORF">FKW77_010869</name>
</gene>
<dbReference type="AlphaFoldDB" id="A0A517KYP1"/>
<name>A0A517KYP1_9PEZI</name>
<proteinExistence type="predicted"/>
<keyword evidence="1" id="KW-0732">Signal</keyword>
<reference evidence="2 3" key="1">
    <citation type="submission" date="2019-07" db="EMBL/GenBank/DDBJ databases">
        <title>Finished genome of Venturia effusa.</title>
        <authorList>
            <person name="Young C.A."/>
            <person name="Cox M.P."/>
            <person name="Ganley A.R.D."/>
            <person name="David W.J."/>
        </authorList>
    </citation>
    <scope>NUCLEOTIDE SEQUENCE [LARGE SCALE GENOMIC DNA]</scope>
    <source>
        <strain evidence="3">albino</strain>
    </source>
</reference>
<evidence type="ECO:0000313" key="3">
    <source>
        <dbReference type="Proteomes" id="UP000316270"/>
    </source>
</evidence>
<evidence type="ECO:0000256" key="1">
    <source>
        <dbReference type="SAM" id="SignalP"/>
    </source>
</evidence>
<evidence type="ECO:0000313" key="2">
    <source>
        <dbReference type="EMBL" id="QDS68502.1"/>
    </source>
</evidence>
<feature type="signal peptide" evidence="1">
    <location>
        <begin position="1"/>
        <end position="20"/>
    </location>
</feature>